<dbReference type="Proteomes" id="UP000769157">
    <property type="component" value="Unassembled WGS sequence"/>
</dbReference>
<gene>
    <name evidence="1" type="ORF">OGAPHI_000528</name>
</gene>
<accession>A0A9P8PGV1</accession>
<evidence type="ECO:0000313" key="1">
    <source>
        <dbReference type="EMBL" id="KAH3671305.1"/>
    </source>
</evidence>
<evidence type="ECO:0000313" key="2">
    <source>
        <dbReference type="Proteomes" id="UP000769157"/>
    </source>
</evidence>
<protein>
    <submittedName>
        <fullName evidence="1">Uncharacterized protein</fullName>
    </submittedName>
</protein>
<reference evidence="1" key="1">
    <citation type="journal article" date="2021" name="Open Biol.">
        <title>Shared evolutionary footprints suggest mitochondrial oxidative damage underlies multiple complex I losses in fungi.</title>
        <authorList>
            <person name="Schikora-Tamarit M.A."/>
            <person name="Marcet-Houben M."/>
            <person name="Nosek J."/>
            <person name="Gabaldon T."/>
        </authorList>
    </citation>
    <scope>NUCLEOTIDE SEQUENCE</scope>
    <source>
        <strain evidence="1">CBS6075</strain>
    </source>
</reference>
<organism evidence="1 2">
    <name type="scientific">Ogataea philodendri</name>
    <dbReference type="NCBI Taxonomy" id="1378263"/>
    <lineage>
        <taxon>Eukaryota</taxon>
        <taxon>Fungi</taxon>
        <taxon>Dikarya</taxon>
        <taxon>Ascomycota</taxon>
        <taxon>Saccharomycotina</taxon>
        <taxon>Pichiomycetes</taxon>
        <taxon>Pichiales</taxon>
        <taxon>Pichiaceae</taxon>
        <taxon>Ogataea</taxon>
    </lineage>
</organism>
<reference evidence="1" key="2">
    <citation type="submission" date="2021-01" db="EMBL/GenBank/DDBJ databases">
        <authorList>
            <person name="Schikora-Tamarit M.A."/>
        </authorList>
    </citation>
    <scope>NUCLEOTIDE SEQUENCE</scope>
    <source>
        <strain evidence="1">CBS6075</strain>
    </source>
</reference>
<dbReference type="EMBL" id="JAEUBE010000070">
    <property type="protein sequence ID" value="KAH3671305.1"/>
    <property type="molecule type" value="Genomic_DNA"/>
</dbReference>
<keyword evidence="2" id="KW-1185">Reference proteome</keyword>
<comment type="caution">
    <text evidence="1">The sequence shown here is derived from an EMBL/GenBank/DDBJ whole genome shotgun (WGS) entry which is preliminary data.</text>
</comment>
<dbReference type="GeneID" id="70232496"/>
<name>A0A9P8PGV1_9ASCO</name>
<proteinExistence type="predicted"/>
<dbReference type="RefSeq" id="XP_046064604.1">
    <property type="nucleotide sequence ID" value="XM_046206467.1"/>
</dbReference>
<sequence>MAGKFLFSLEFLPPEIKYFVARFLKLSGWPYLQAKYKTLEHASQDPYLLTNSLKVLSSSESSIIISGVL</sequence>
<dbReference type="AlphaFoldDB" id="A0A9P8PGV1"/>